<dbReference type="Proteomes" id="UP000824782">
    <property type="component" value="Unassembled WGS sequence"/>
</dbReference>
<proteinExistence type="predicted"/>
<reference evidence="2" key="1">
    <citation type="thesis" date="2020" institute="ProQuest LLC" country="789 East Eisenhower Parkway, Ann Arbor, MI, USA">
        <title>Comparative Genomics and Chromosome Evolution.</title>
        <authorList>
            <person name="Mudd A.B."/>
        </authorList>
    </citation>
    <scope>NUCLEOTIDE SEQUENCE</scope>
    <source>
        <strain evidence="2">237g6f4</strain>
        <tissue evidence="2">Blood</tissue>
    </source>
</reference>
<evidence type="ECO:0000256" key="1">
    <source>
        <dbReference type="SAM" id="MobiDB-lite"/>
    </source>
</evidence>
<accession>A0AAV7BMT7</accession>
<sequence length="78" mass="8602">MKSLASWLPSLQKNDGEAPEADDEDIVETTFPPYESRITTAKLLIEAEKFERPPSLCGVCVVLQLSPNESPVNFTLHG</sequence>
<gene>
    <name evidence="2" type="ORF">GDO81_012561</name>
</gene>
<evidence type="ECO:0000313" key="3">
    <source>
        <dbReference type="Proteomes" id="UP000824782"/>
    </source>
</evidence>
<dbReference type="AlphaFoldDB" id="A0AAV7BMT7"/>
<evidence type="ECO:0000313" key="2">
    <source>
        <dbReference type="EMBL" id="KAG8573811.1"/>
    </source>
</evidence>
<organism evidence="2 3">
    <name type="scientific">Engystomops pustulosus</name>
    <name type="common">Tungara frog</name>
    <name type="synonym">Physalaemus pustulosus</name>
    <dbReference type="NCBI Taxonomy" id="76066"/>
    <lineage>
        <taxon>Eukaryota</taxon>
        <taxon>Metazoa</taxon>
        <taxon>Chordata</taxon>
        <taxon>Craniata</taxon>
        <taxon>Vertebrata</taxon>
        <taxon>Euteleostomi</taxon>
        <taxon>Amphibia</taxon>
        <taxon>Batrachia</taxon>
        <taxon>Anura</taxon>
        <taxon>Neobatrachia</taxon>
        <taxon>Hyloidea</taxon>
        <taxon>Leptodactylidae</taxon>
        <taxon>Leiuperinae</taxon>
        <taxon>Engystomops</taxon>
    </lineage>
</organism>
<name>A0AAV7BMT7_ENGPU</name>
<comment type="caution">
    <text evidence="2">The sequence shown here is derived from an EMBL/GenBank/DDBJ whole genome shotgun (WGS) entry which is preliminary data.</text>
</comment>
<keyword evidence="3" id="KW-1185">Reference proteome</keyword>
<feature type="compositionally biased region" description="Acidic residues" evidence="1">
    <location>
        <begin position="17"/>
        <end position="27"/>
    </location>
</feature>
<feature type="region of interest" description="Disordered" evidence="1">
    <location>
        <begin position="1"/>
        <end position="28"/>
    </location>
</feature>
<protein>
    <submittedName>
        <fullName evidence="2">Uncharacterized protein</fullName>
    </submittedName>
</protein>
<dbReference type="EMBL" id="WNYA01000005">
    <property type="protein sequence ID" value="KAG8573811.1"/>
    <property type="molecule type" value="Genomic_DNA"/>
</dbReference>